<dbReference type="Pfam" id="PF03629">
    <property type="entry name" value="SASA"/>
    <property type="match status" value="1"/>
</dbReference>
<organism evidence="4 5">
    <name type="scientific">Echinicola rosea</name>
    <dbReference type="NCBI Taxonomy" id="1807691"/>
    <lineage>
        <taxon>Bacteria</taxon>
        <taxon>Pseudomonadati</taxon>
        <taxon>Bacteroidota</taxon>
        <taxon>Cytophagia</taxon>
        <taxon>Cytophagales</taxon>
        <taxon>Cyclobacteriaceae</taxon>
        <taxon>Echinicola</taxon>
    </lineage>
</organism>
<protein>
    <submittedName>
        <fullName evidence="4">9-O-acetylesterase</fullName>
    </submittedName>
</protein>
<sequence>MISMKNIIALLGLCLFANVSIAEVTMPAIFTDNMVLQQQMEAPIWGWASPNATVNITTSWDGKEYTAAANSDGEWKAKMSTPEAGGPYTIRISDGDQLELENVLIGEVWLCSGQSNMEMPLKGFPGQPILGGNEAIINSRNDRIRLITVPRKSTVQPQDNFEGKWEQAAPAVVSNFSATAWFFGTQLYDVLGVPIGLVHVSWGGSSIEAWMSEQMLADFKDEIKIPQSEDEIDVPNRTATALYNGMITPVAGYGIKGAIWYQGESNNGRPDQYEELMVTMVREWRSLWGEGQFPFYYAQIAPFNYGMFSPNEVIEKNNSAYLREAQLQAMERIPNSGMAVLMDIGEKENIHPADKAAGGHRLAYWALAETYGIEGFEYKGPAFEAMEIKGSTVIVAFENVPVGITSYGKEVTSFEVAGEDKKFYPATAVLRRKSVMLSSPHVDKPVAVRYAFEDFVVGEIFSTGGIPMSSFRTDDW</sequence>
<proteinExistence type="predicted"/>
<feature type="chain" id="PRO_5047517750" evidence="2">
    <location>
        <begin position="23"/>
        <end position="476"/>
    </location>
</feature>
<dbReference type="Proteomes" id="UP000647339">
    <property type="component" value="Unassembled WGS sequence"/>
</dbReference>
<dbReference type="EMBL" id="BMIU01000003">
    <property type="protein sequence ID" value="GGF23592.1"/>
    <property type="molecule type" value="Genomic_DNA"/>
</dbReference>
<keyword evidence="5" id="KW-1185">Reference proteome</keyword>
<name>A0ABQ1UQP2_9BACT</name>
<accession>A0ABQ1UQP2</accession>
<dbReference type="PANTHER" id="PTHR22901">
    <property type="entry name" value="SIALATE O-ACETYLESTERASE"/>
    <property type="match status" value="1"/>
</dbReference>
<dbReference type="InterPro" id="IPR013783">
    <property type="entry name" value="Ig-like_fold"/>
</dbReference>
<evidence type="ECO:0000313" key="5">
    <source>
        <dbReference type="Proteomes" id="UP000647339"/>
    </source>
</evidence>
<evidence type="ECO:0000256" key="2">
    <source>
        <dbReference type="SAM" id="SignalP"/>
    </source>
</evidence>
<dbReference type="Gene3D" id="3.40.50.1110">
    <property type="entry name" value="SGNH hydrolase"/>
    <property type="match status" value="1"/>
</dbReference>
<feature type="signal peptide" evidence="2">
    <location>
        <begin position="1"/>
        <end position="22"/>
    </location>
</feature>
<evidence type="ECO:0000313" key="4">
    <source>
        <dbReference type="EMBL" id="GGF23592.1"/>
    </source>
</evidence>
<reference evidence="5" key="1">
    <citation type="journal article" date="2019" name="Int. J. Syst. Evol. Microbiol.">
        <title>The Global Catalogue of Microorganisms (GCM) 10K type strain sequencing project: providing services to taxonomists for standard genome sequencing and annotation.</title>
        <authorList>
            <consortium name="The Broad Institute Genomics Platform"/>
            <consortium name="The Broad Institute Genome Sequencing Center for Infectious Disease"/>
            <person name="Wu L."/>
            <person name="Ma J."/>
        </authorList>
    </citation>
    <scope>NUCLEOTIDE SEQUENCE [LARGE SCALE GENOMIC DNA]</scope>
    <source>
        <strain evidence="5">CGMCC 1.15407</strain>
    </source>
</reference>
<evidence type="ECO:0000256" key="1">
    <source>
        <dbReference type="ARBA" id="ARBA00022801"/>
    </source>
</evidence>
<dbReference type="Gene3D" id="2.60.40.10">
    <property type="entry name" value="Immunoglobulins"/>
    <property type="match status" value="1"/>
</dbReference>
<dbReference type="InterPro" id="IPR039329">
    <property type="entry name" value="SIAE"/>
</dbReference>
<dbReference type="InterPro" id="IPR036514">
    <property type="entry name" value="SGNH_hydro_sf"/>
</dbReference>
<dbReference type="SUPFAM" id="SSF52266">
    <property type="entry name" value="SGNH hydrolase"/>
    <property type="match status" value="1"/>
</dbReference>
<feature type="domain" description="Sialate O-acetylesterase" evidence="3">
    <location>
        <begin position="107"/>
        <end position="352"/>
    </location>
</feature>
<keyword evidence="1" id="KW-0378">Hydrolase</keyword>
<gene>
    <name evidence="4" type="ORF">GCM10011339_09590</name>
</gene>
<dbReference type="InterPro" id="IPR005181">
    <property type="entry name" value="SASA"/>
</dbReference>
<keyword evidence="2" id="KW-0732">Signal</keyword>
<evidence type="ECO:0000259" key="3">
    <source>
        <dbReference type="Pfam" id="PF03629"/>
    </source>
</evidence>
<dbReference type="PANTHER" id="PTHR22901:SF0">
    <property type="entry name" value="SIALATE O-ACETYLESTERASE"/>
    <property type="match status" value="1"/>
</dbReference>
<comment type="caution">
    <text evidence="4">The sequence shown here is derived from an EMBL/GenBank/DDBJ whole genome shotgun (WGS) entry which is preliminary data.</text>
</comment>